<evidence type="ECO:0000313" key="2">
    <source>
        <dbReference type="EMBL" id="KKL63617.1"/>
    </source>
</evidence>
<keyword evidence="1" id="KW-0812">Transmembrane</keyword>
<dbReference type="AlphaFoldDB" id="A0A0F9GK84"/>
<feature type="transmembrane region" description="Helical" evidence="1">
    <location>
        <begin position="91"/>
        <end position="118"/>
    </location>
</feature>
<dbReference type="EMBL" id="LAZR01028104">
    <property type="protein sequence ID" value="KKL63617.1"/>
    <property type="molecule type" value="Genomic_DNA"/>
</dbReference>
<accession>A0A0F9GK84</accession>
<feature type="transmembrane region" description="Helical" evidence="1">
    <location>
        <begin position="65"/>
        <end position="85"/>
    </location>
</feature>
<gene>
    <name evidence="2" type="ORF">LCGC14_2173310</name>
</gene>
<evidence type="ECO:0000256" key="1">
    <source>
        <dbReference type="SAM" id="Phobius"/>
    </source>
</evidence>
<keyword evidence="1" id="KW-0472">Membrane</keyword>
<protein>
    <submittedName>
        <fullName evidence="2">Uncharacterized protein</fullName>
    </submittedName>
</protein>
<comment type="caution">
    <text evidence="2">The sequence shown here is derived from an EMBL/GenBank/DDBJ whole genome shotgun (WGS) entry which is preliminary data.</text>
</comment>
<keyword evidence="1" id="KW-1133">Transmembrane helix</keyword>
<proteinExistence type="predicted"/>
<name>A0A0F9GK84_9ZZZZ</name>
<reference evidence="2" key="1">
    <citation type="journal article" date="2015" name="Nature">
        <title>Complex archaea that bridge the gap between prokaryotes and eukaryotes.</title>
        <authorList>
            <person name="Spang A."/>
            <person name="Saw J.H."/>
            <person name="Jorgensen S.L."/>
            <person name="Zaremba-Niedzwiedzka K."/>
            <person name="Martijn J."/>
            <person name="Lind A.E."/>
            <person name="van Eijk R."/>
            <person name="Schleper C."/>
            <person name="Guy L."/>
            <person name="Ettema T.J."/>
        </authorList>
    </citation>
    <scope>NUCLEOTIDE SEQUENCE</scope>
</reference>
<organism evidence="2">
    <name type="scientific">marine sediment metagenome</name>
    <dbReference type="NCBI Taxonomy" id="412755"/>
    <lineage>
        <taxon>unclassified sequences</taxon>
        <taxon>metagenomes</taxon>
        <taxon>ecological metagenomes</taxon>
    </lineage>
</organism>
<sequence length="234" mass="27858">MIPYEQSNAKYLSDQIVLWILFFLFLLIHLFLLSNNRFSPTLVNFLKEELHILGFTMLRKYKTELSFYLFNSFSIIFFILMNIGISYSLDYVIISLNIRLLLIYIILSITIPILRGILHDKFIIKLKSPYFVRFDLQCKLIKQREVESHMIGIYMTTNKLGPKSNESGFKIHKEISEKRWLPKKRRFTFTTYNLGSNLHFHQYSTLINFKEHFLNIVSAIREGDTSIKNHKKIM</sequence>
<feature type="transmembrane region" description="Helical" evidence="1">
    <location>
        <begin position="16"/>
        <end position="33"/>
    </location>
</feature>